<dbReference type="EMBL" id="SNWD01000022">
    <property type="protein sequence ID" value="TDN77916.1"/>
    <property type="molecule type" value="Genomic_DNA"/>
</dbReference>
<protein>
    <submittedName>
        <fullName evidence="4">Patatin-related protein</fullName>
    </submittedName>
</protein>
<dbReference type="InterPro" id="IPR024282">
    <property type="entry name" value="DUF3376"/>
</dbReference>
<keyword evidence="2" id="KW-0442">Lipid degradation</keyword>
<dbReference type="InterPro" id="IPR016035">
    <property type="entry name" value="Acyl_Trfase/lysoPLipase"/>
</dbReference>
<feature type="short sequence motif" description="DGA/G" evidence="2">
    <location>
        <begin position="316"/>
        <end position="318"/>
    </location>
</feature>
<comment type="caution">
    <text evidence="4">The sequence shown here is derived from an EMBL/GenBank/DDBJ whole genome shotgun (WGS) entry which is preliminary data.</text>
</comment>
<dbReference type="PROSITE" id="PS51635">
    <property type="entry name" value="PNPLA"/>
    <property type="match status" value="1"/>
</dbReference>
<dbReference type="Pfam" id="PF11856">
    <property type="entry name" value="DUF3376"/>
    <property type="match status" value="1"/>
</dbReference>
<evidence type="ECO:0000256" key="1">
    <source>
        <dbReference type="ARBA" id="ARBA00023098"/>
    </source>
</evidence>
<feature type="active site" description="Proton acceptor" evidence="2">
    <location>
        <position position="316"/>
    </location>
</feature>
<dbReference type="Pfam" id="PF01734">
    <property type="entry name" value="Patatin"/>
    <property type="match status" value="1"/>
</dbReference>
<proteinExistence type="predicted"/>
<dbReference type="GO" id="GO:0016042">
    <property type="term" value="P:lipid catabolic process"/>
    <property type="evidence" value="ECO:0007669"/>
    <property type="project" value="UniProtKB-UniRule"/>
</dbReference>
<keyword evidence="5" id="KW-1185">Reference proteome</keyword>
<dbReference type="InterPro" id="IPR019894">
    <property type="entry name" value="Patatin-related_protein"/>
</dbReference>
<dbReference type="InterPro" id="IPR002641">
    <property type="entry name" value="PNPLA_dom"/>
</dbReference>
<dbReference type="RefSeq" id="WP_133497135.1">
    <property type="nucleotide sequence ID" value="NZ_BMLU01000023.1"/>
</dbReference>
<dbReference type="NCBIfam" id="TIGR03607">
    <property type="entry name" value="patatin-like protein"/>
    <property type="match status" value="1"/>
</dbReference>
<evidence type="ECO:0000256" key="2">
    <source>
        <dbReference type="PROSITE-ProRule" id="PRU01161"/>
    </source>
</evidence>
<feature type="domain" description="PNPLA" evidence="3">
    <location>
        <begin position="10"/>
        <end position="329"/>
    </location>
</feature>
<dbReference type="OrthoDB" id="8728704at2"/>
<evidence type="ECO:0000259" key="3">
    <source>
        <dbReference type="PROSITE" id="PS51635"/>
    </source>
</evidence>
<dbReference type="Proteomes" id="UP000295493">
    <property type="component" value="Unassembled WGS sequence"/>
</dbReference>
<dbReference type="SUPFAM" id="SSF52151">
    <property type="entry name" value="FabD/lysophospholipase-like"/>
    <property type="match status" value="1"/>
</dbReference>
<reference evidence="4 5" key="1">
    <citation type="submission" date="2019-03" db="EMBL/GenBank/DDBJ databases">
        <title>Genomic Encyclopedia of Type Strains, Phase IV (KMG-IV): sequencing the most valuable type-strain genomes for metagenomic binning, comparative biology and taxonomic classification.</title>
        <authorList>
            <person name="Goeker M."/>
        </authorList>
    </citation>
    <scope>NUCLEOTIDE SEQUENCE [LARGE SCALE GENOMIC DNA]</scope>
    <source>
        <strain evidence="4 5">DSM 25059</strain>
    </source>
</reference>
<sequence length="763" mass="85070">MRDKELRLALICYGGISLAVYMHGITKEQWHLICASKSRRDGEMSDRGSRRIYQALLDEIAETADLNLRVMIDIVAGASAGGINGIFLSQAIATGQSLEPLTDMWLEKADVQALLSPDAAPGSKFTKLWALPIAWMAERREQGVEDTLDAATRDEVRTKLEHFVRARWFEPPFGGAQFLNMLFDALEAMRSGEKTGRLLPDGQPLDLFVTITDFGGHPERLRLNSPEEVIETEHRLVCSFTDSGSGDSAVGHPAELAFAARATSSFPGAFPPFMVAELDKVLEQRDMEWQSREPFLRRVLPRQYRANVIDTVVLIDGAVLVNAPFAPAMAALRERPARRHVDRRFVFIDPVPGLRFGISREPKRKPGFFQTIIGALSELPRQQPVSDNLEAISERSEKIERMLAIVEAIRDEVENQVVSLFGYTLFLDYPTTKRIVAWRNRAHSVAVEKAGYTHAAYGQLKVDGIIDKIAELLHSVAQLPGPDDERRLRAAIARTVEQRGARDFSVTQSGGISPATLNFLRSLDLSFRIRRLRLLARRITDLDADCVEAELQPIRDAVYESLAAYLELERTASFLDLKAEICAMDKDAGPILDRLAARMNLTELDAQTDAWLSEGFSKLSKELRRPILLAYLGFAFFDIATLPLLQGEGLGEFDPIRLDRISPEDAVAIRTGGAEASLKGIQFNTFGAFFSRAYRENDYLWGRLHGADRMVDIVVSTMPPGRRLASGRVAAIKRELFHAILDEEAPRLRASSALFDSLRAEIG</sequence>
<gene>
    <name evidence="4" type="ORF">EV664_12224</name>
</gene>
<keyword evidence="1 2" id="KW-0443">Lipid metabolism</keyword>
<name>A0A4R6FA08_9SPHN</name>
<dbReference type="GO" id="GO:0016787">
    <property type="term" value="F:hydrolase activity"/>
    <property type="evidence" value="ECO:0007669"/>
    <property type="project" value="UniProtKB-UniRule"/>
</dbReference>
<accession>A0A4R6FA08</accession>
<dbReference type="AlphaFoldDB" id="A0A4R6FA08"/>
<feature type="short sequence motif" description="GXSXG" evidence="2">
    <location>
        <begin position="77"/>
        <end position="81"/>
    </location>
</feature>
<keyword evidence="2" id="KW-0378">Hydrolase</keyword>
<evidence type="ECO:0000313" key="4">
    <source>
        <dbReference type="EMBL" id="TDN77916.1"/>
    </source>
</evidence>
<evidence type="ECO:0000313" key="5">
    <source>
        <dbReference type="Proteomes" id="UP000295493"/>
    </source>
</evidence>
<dbReference type="Gene3D" id="3.40.1090.10">
    <property type="entry name" value="Cytosolic phospholipase A2 catalytic domain"/>
    <property type="match status" value="1"/>
</dbReference>
<comment type="caution">
    <text evidence="2">Lacks conserved residue(s) required for the propagation of feature annotation.</text>
</comment>
<organism evidence="4 5">
    <name type="scientific">Stakelama pacifica</name>
    <dbReference type="NCBI Taxonomy" id="517720"/>
    <lineage>
        <taxon>Bacteria</taxon>
        <taxon>Pseudomonadati</taxon>
        <taxon>Pseudomonadota</taxon>
        <taxon>Alphaproteobacteria</taxon>
        <taxon>Sphingomonadales</taxon>
        <taxon>Sphingomonadaceae</taxon>
        <taxon>Stakelama</taxon>
    </lineage>
</organism>
<feature type="active site" description="Nucleophile" evidence="2">
    <location>
        <position position="79"/>
    </location>
</feature>